<dbReference type="SUPFAM" id="SSF64307">
    <property type="entry name" value="SirA-like"/>
    <property type="match status" value="1"/>
</dbReference>
<organism evidence="3 4">
    <name type="scientific">Enterovirga rhinocerotis</name>
    <dbReference type="NCBI Taxonomy" id="1339210"/>
    <lineage>
        <taxon>Bacteria</taxon>
        <taxon>Pseudomonadati</taxon>
        <taxon>Pseudomonadota</taxon>
        <taxon>Alphaproteobacteria</taxon>
        <taxon>Hyphomicrobiales</taxon>
        <taxon>Methylobacteriaceae</taxon>
        <taxon>Enterovirga</taxon>
    </lineage>
</organism>
<name>A0A4R7BH02_9HYPH</name>
<reference evidence="3 4" key="1">
    <citation type="submission" date="2019-03" db="EMBL/GenBank/DDBJ databases">
        <title>Genomic Encyclopedia of Type Strains, Phase IV (KMG-IV): sequencing the most valuable type-strain genomes for metagenomic binning, comparative biology and taxonomic classification.</title>
        <authorList>
            <person name="Goeker M."/>
        </authorList>
    </citation>
    <scope>NUCLEOTIDE SEQUENCE [LARGE SCALE GENOMIC DNA]</scope>
    <source>
        <strain evidence="3 4">DSM 25903</strain>
    </source>
</reference>
<evidence type="ECO:0000256" key="1">
    <source>
        <dbReference type="ARBA" id="ARBA00008984"/>
    </source>
</evidence>
<proteinExistence type="inferred from homology"/>
<comment type="similarity">
    <text evidence="1">Belongs to the sulfur carrier protein TusA family.</text>
</comment>
<feature type="domain" description="UPF0033" evidence="2">
    <location>
        <begin position="2"/>
        <end position="26"/>
    </location>
</feature>
<dbReference type="CDD" id="cd00291">
    <property type="entry name" value="SirA_YedF_YeeD"/>
    <property type="match status" value="1"/>
</dbReference>
<dbReference type="PROSITE" id="PS01148">
    <property type="entry name" value="UPF0033"/>
    <property type="match status" value="1"/>
</dbReference>
<dbReference type="RefSeq" id="WP_245513439.1">
    <property type="nucleotide sequence ID" value="NZ_SNZR01000019.1"/>
</dbReference>
<dbReference type="EMBL" id="SNZR01000019">
    <property type="protein sequence ID" value="TDR84554.1"/>
    <property type="molecule type" value="Genomic_DNA"/>
</dbReference>
<dbReference type="PANTHER" id="PTHR33279:SF6">
    <property type="entry name" value="SULFUR CARRIER PROTEIN YEDF-RELATED"/>
    <property type="match status" value="1"/>
</dbReference>
<dbReference type="Gene3D" id="3.30.110.40">
    <property type="entry name" value="TusA-like domain"/>
    <property type="match status" value="1"/>
</dbReference>
<dbReference type="InterPro" id="IPR036868">
    <property type="entry name" value="TusA-like_sf"/>
</dbReference>
<accession>A0A4R7BH02</accession>
<evidence type="ECO:0000313" key="4">
    <source>
        <dbReference type="Proteomes" id="UP000295122"/>
    </source>
</evidence>
<keyword evidence="4" id="KW-1185">Reference proteome</keyword>
<protein>
    <submittedName>
        <fullName evidence="3">tRNA 2-thiouridine synthesizing protein A</fullName>
    </submittedName>
</protein>
<evidence type="ECO:0000259" key="2">
    <source>
        <dbReference type="PROSITE" id="PS01148"/>
    </source>
</evidence>
<dbReference type="Pfam" id="PF01206">
    <property type="entry name" value="TusA"/>
    <property type="match status" value="1"/>
</dbReference>
<gene>
    <name evidence="3" type="ORF">EV668_4913</name>
</gene>
<dbReference type="AlphaFoldDB" id="A0A4R7BH02"/>
<comment type="caution">
    <text evidence="3">The sequence shown here is derived from an EMBL/GenBank/DDBJ whole genome shotgun (WGS) entry which is preliminary data.</text>
</comment>
<sequence length="72" mass="7933">MLDLRGLWCPQPVLRAKTALRGLPVGGALVLECTDPLTEIDVPHFARQTGHRLAAQERREGGLFVFRIVKAA</sequence>
<dbReference type="Proteomes" id="UP000295122">
    <property type="component" value="Unassembled WGS sequence"/>
</dbReference>
<dbReference type="PANTHER" id="PTHR33279">
    <property type="entry name" value="SULFUR CARRIER PROTEIN YEDF-RELATED"/>
    <property type="match status" value="1"/>
</dbReference>
<evidence type="ECO:0000313" key="3">
    <source>
        <dbReference type="EMBL" id="TDR84554.1"/>
    </source>
</evidence>
<dbReference type="InterPro" id="IPR001455">
    <property type="entry name" value="TusA-like"/>
</dbReference>